<dbReference type="AlphaFoldDB" id="A0A1M7KTS0"/>
<organism evidence="1 2">
    <name type="scientific">Flavobacterium xinjiangense</name>
    <dbReference type="NCBI Taxonomy" id="178356"/>
    <lineage>
        <taxon>Bacteria</taxon>
        <taxon>Pseudomonadati</taxon>
        <taxon>Bacteroidota</taxon>
        <taxon>Flavobacteriia</taxon>
        <taxon>Flavobacteriales</taxon>
        <taxon>Flavobacteriaceae</taxon>
        <taxon>Flavobacterium</taxon>
    </lineage>
</organism>
<evidence type="ECO:0000313" key="2">
    <source>
        <dbReference type="Proteomes" id="UP000184092"/>
    </source>
</evidence>
<reference evidence="2" key="1">
    <citation type="submission" date="2016-11" db="EMBL/GenBank/DDBJ databases">
        <authorList>
            <person name="Varghese N."/>
            <person name="Submissions S."/>
        </authorList>
    </citation>
    <scope>NUCLEOTIDE SEQUENCE [LARGE SCALE GENOMIC DNA]</scope>
    <source>
        <strain evidence="2">CGMCC 1.2749</strain>
    </source>
</reference>
<protein>
    <recommendedName>
        <fullName evidence="3">DUF2846 domain-containing protein</fullName>
    </recommendedName>
</protein>
<name>A0A1M7KTS0_9FLAO</name>
<dbReference type="Proteomes" id="UP000184092">
    <property type="component" value="Unassembled WGS sequence"/>
</dbReference>
<dbReference type="OrthoDB" id="1369691at2"/>
<sequence>MKQRITILILMLLIFSACSSLKPINSEYNLIRTSTSPEVYKYGNGKILIYNGAGALNKIDDSASLNIWINGKALGQLRSNEYVVLYLMPDTYQFKIQHKDVVNFESIHTIKIDNETSVINVNPTITSNKIDITNYISPNFQWYRNVLK</sequence>
<evidence type="ECO:0000313" key="1">
    <source>
        <dbReference type="EMBL" id="SHM68437.1"/>
    </source>
</evidence>
<evidence type="ECO:0008006" key="3">
    <source>
        <dbReference type="Google" id="ProtNLM"/>
    </source>
</evidence>
<dbReference type="RefSeq" id="WP_073208604.1">
    <property type="nucleotide sequence ID" value="NZ_FRCL01000006.1"/>
</dbReference>
<accession>A0A1M7KTS0</accession>
<dbReference type="EMBL" id="FRCL01000006">
    <property type="protein sequence ID" value="SHM68437.1"/>
    <property type="molecule type" value="Genomic_DNA"/>
</dbReference>
<proteinExistence type="predicted"/>
<keyword evidence="2" id="KW-1185">Reference proteome</keyword>
<dbReference type="PROSITE" id="PS51257">
    <property type="entry name" value="PROKAR_LIPOPROTEIN"/>
    <property type="match status" value="1"/>
</dbReference>
<gene>
    <name evidence="1" type="ORF">SAMN05216269_10672</name>
</gene>